<evidence type="ECO:0000313" key="11">
    <source>
        <dbReference type="EMBL" id="CAK9199445.1"/>
    </source>
</evidence>
<feature type="domain" description="IFT80/172/WDR35 TPR" evidence="9">
    <location>
        <begin position="627"/>
        <end position="757"/>
    </location>
</feature>
<reference evidence="11" key="1">
    <citation type="submission" date="2024-02" db="EMBL/GenBank/DDBJ databases">
        <authorList>
            <consortium name="ELIXIR-Norway"/>
            <consortium name="Elixir Norway"/>
        </authorList>
    </citation>
    <scope>NUCLEOTIDE SEQUENCE</scope>
</reference>
<protein>
    <recommendedName>
        <fullName evidence="13">Intraflagellar transport protein 172 homolog</fullName>
    </recommendedName>
</protein>
<evidence type="ECO:0000313" key="12">
    <source>
        <dbReference type="Proteomes" id="UP001497512"/>
    </source>
</evidence>
<keyword evidence="6" id="KW-0969">Cilium</keyword>
<evidence type="ECO:0000256" key="8">
    <source>
        <dbReference type="ARBA" id="ARBA00038130"/>
    </source>
</evidence>
<keyword evidence="12" id="KW-1185">Reference proteome</keyword>
<evidence type="ECO:0000256" key="5">
    <source>
        <dbReference type="ARBA" id="ARBA00022803"/>
    </source>
</evidence>
<dbReference type="SUPFAM" id="SSF48452">
    <property type="entry name" value="TPR-like"/>
    <property type="match status" value="1"/>
</dbReference>
<gene>
    <name evidence="11" type="ORF">CSSPTR1EN2_LOCUS4940</name>
</gene>
<dbReference type="InterPro" id="IPR056168">
    <property type="entry name" value="TPR_IF140/IFT172/WDR19"/>
</dbReference>
<keyword evidence="3" id="KW-0853">WD repeat</keyword>
<proteinExistence type="inferred from homology"/>
<evidence type="ECO:0000256" key="6">
    <source>
        <dbReference type="ARBA" id="ARBA00023069"/>
    </source>
</evidence>
<name>A0ABP0TL81_9BRYO</name>
<evidence type="ECO:0000259" key="9">
    <source>
        <dbReference type="Pfam" id="PF23387"/>
    </source>
</evidence>
<dbReference type="SUPFAM" id="SSF50978">
    <property type="entry name" value="WD40 repeat-like"/>
    <property type="match status" value="2"/>
</dbReference>
<dbReference type="PANTHER" id="PTHR15722:SF2">
    <property type="entry name" value="INTRAFLAGELLAR TRANSPORT PROTEIN 172 HOMOLOG"/>
    <property type="match status" value="1"/>
</dbReference>
<evidence type="ECO:0000259" key="10">
    <source>
        <dbReference type="Pfam" id="PF24762"/>
    </source>
</evidence>
<dbReference type="Pfam" id="PF24762">
    <property type="entry name" value="TPR_IF140-IFT172"/>
    <property type="match status" value="1"/>
</dbReference>
<dbReference type="InterPro" id="IPR015943">
    <property type="entry name" value="WD40/YVTN_repeat-like_dom_sf"/>
</dbReference>
<evidence type="ECO:0000256" key="7">
    <source>
        <dbReference type="ARBA" id="ARBA00023273"/>
    </source>
</evidence>
<dbReference type="EMBL" id="OZ019904">
    <property type="protein sequence ID" value="CAK9199445.1"/>
    <property type="molecule type" value="Genomic_DNA"/>
</dbReference>
<dbReference type="InterPro" id="IPR056157">
    <property type="entry name" value="TPR_IFT80_172_dom"/>
</dbReference>
<dbReference type="InterPro" id="IPR011990">
    <property type="entry name" value="TPR-like_helical_dom_sf"/>
</dbReference>
<dbReference type="InterPro" id="IPR036322">
    <property type="entry name" value="WD40_repeat_dom_sf"/>
</dbReference>
<dbReference type="PANTHER" id="PTHR15722">
    <property type="entry name" value="IFT140/172-RELATED"/>
    <property type="match status" value="1"/>
</dbReference>
<dbReference type="Gene3D" id="2.130.10.10">
    <property type="entry name" value="YVTN repeat-like/Quinoprotein amine dehydrogenase"/>
    <property type="match status" value="2"/>
</dbReference>
<keyword evidence="5" id="KW-0802">TPR repeat</keyword>
<evidence type="ECO:0000256" key="2">
    <source>
        <dbReference type="ARBA" id="ARBA00022473"/>
    </source>
</evidence>
<dbReference type="Pfam" id="PF23387">
    <property type="entry name" value="TPR_IFT80_172"/>
    <property type="match status" value="1"/>
</dbReference>
<organism evidence="11 12">
    <name type="scientific">Sphagnum troendelagicum</name>
    <dbReference type="NCBI Taxonomy" id="128251"/>
    <lineage>
        <taxon>Eukaryota</taxon>
        <taxon>Viridiplantae</taxon>
        <taxon>Streptophyta</taxon>
        <taxon>Embryophyta</taxon>
        <taxon>Bryophyta</taxon>
        <taxon>Sphagnophytina</taxon>
        <taxon>Sphagnopsida</taxon>
        <taxon>Sphagnales</taxon>
        <taxon>Sphagnaceae</taxon>
        <taxon>Sphagnum</taxon>
    </lineage>
</organism>
<feature type="domain" description="IF140/IFT172/WDR19 TPR" evidence="10">
    <location>
        <begin position="930"/>
        <end position="1229"/>
    </location>
</feature>
<sequence>MQLRYLTSLLSARNAIVKVTALAWSPSRLAFSAVTLDRIVYLFDENGELKDKFFTKSADPKGSKMYIATDMVFSPDSTKLAIAQSDEIIFVYNLGIQWGERKSICNKFQQRLPIVNLIWPCQHQHELLFGLTDGKVKVGQLRTNQATTIYAHGGGSPVCGLACSLDGASCIVSHLDGSIYRLFTIPILISSFQSSVPLALLWGKSIVAVGPNCKIAFYDQNGGLLQQFDYGNIQHTSHEVSSACINPSGDIVVLGCFNHFRVFSLTNQLTLWEDIGDIQIDDLYTISTLAWKPDGSQLAVGGLCGNVDIFDAYLHKELYQGKFEFTYVTKSRVIVKQLFSGTCIIIYSQYGWEILKINIYHNQYLIAHTLETLLMGNLESCKLSEVSWHGNGHEKFLMNNPSICMIHNAGELSLVEYGCNEVLGMCRTEHLSPFLISLRLNDHPLKAPNNSIPKENKKIAYLIDLQTIQILDLSSGVTIGTLNHDYKIDWLELNPIANYLLFRNEIQQLHLFNIITKECTTLLSFCTYVQWVPHSDVVVAQNQRSLFVWYNIKMSELATIFPLKGDIEGIERVEGRTEVIVDEGGNVVRYVLDEALIEFGSALETFDYDHAIAILEPLQLTPEIEAMWKQLAETALQHKELFVAERCYVVLGDVAKIRFLQKVSKMKMIITQEQGVDGLDQPVIHSKLALLQHEWKIAKTLLLNTEHDQVDHTIQMYIECHRWQEAIVVANSQNHPDVESLQKRHYEWLLQTGQEKEAGQIKNVEGDVLGAITLFLKGGLPWLAADCVNNNSSYVLKNDNLEIIADSLLQAKMYEKAGVFLERLGKYDKAKEAYQHGHAYNRGIELARRHFPSEVVVLEEEWGDWLIIQNQVDIAINHFIEANCIAKAIEYAIASRRWTKATQIIEAQDAKVALPIFKRLALYFEATKQYTEAENFFIRANLASEAVEMYIHVNKWEDAHKVATSFLSDLEVRAIYLQQAKDLDTHGHYKDAEKLYIKAQEHDLAIDMYRKAHLFNHMIRLIANHRQDLLFETHIHLAQQLESEGSLWDAEQHYLVVQDWKNVVKMYSANGLWEDAMRVAKMFGGINGSKEVAYAWAVSLGEEAGTQLLVKLGLVEQAIEYAMEAGAFEHAFDLSHVFLRNKLPEVELKYAMFLEDEGRFKDAEDIFIKVGKTREAIDMYIHQHDWVAALRVAELCDPGVMSDVQVAQAQFLMKKNEPTKAETLFINAKMPEPGMMVYEEKQQQNDAIRIIKNFLPSKALNVRCDHETSFMQSQNGGHDTMESLMARGQTLEHNQNYTEAIDLYLQLDSSLIPKVDKLQQVWGMAVNLAKDFVLDRLSEVISTVAKRLTNIGLFEDAAKLYEDINALKEVSKLYMQAGQWDKARQISANFGPPFQQYVDGLYVEHLVEKGAVHELVNMGNINEALELYVRQDNWQKVDFYIHTCTSFHIVEWKGAL</sequence>
<keyword evidence="4" id="KW-0677">Repeat</keyword>
<evidence type="ECO:0008006" key="13">
    <source>
        <dbReference type="Google" id="ProtNLM"/>
    </source>
</evidence>
<dbReference type="SMART" id="SM00320">
    <property type="entry name" value="WD40"/>
    <property type="match status" value="6"/>
</dbReference>
<evidence type="ECO:0000256" key="4">
    <source>
        <dbReference type="ARBA" id="ARBA00022737"/>
    </source>
</evidence>
<keyword evidence="2" id="KW-0217">Developmental protein</keyword>
<accession>A0ABP0TL81</accession>
<comment type="similarity">
    <text evidence="8">Belongs to the IFT172 family.</text>
</comment>
<evidence type="ECO:0000256" key="3">
    <source>
        <dbReference type="ARBA" id="ARBA00022574"/>
    </source>
</evidence>
<comment type="subcellular location">
    <subcellularLocation>
        <location evidence="1">Cell projection</location>
        <location evidence="1">Cilium</location>
    </subcellularLocation>
</comment>
<dbReference type="Proteomes" id="UP001497512">
    <property type="component" value="Chromosome 12"/>
</dbReference>
<dbReference type="Gene3D" id="1.25.40.470">
    <property type="match status" value="2"/>
</dbReference>
<keyword evidence="7" id="KW-0966">Cell projection</keyword>
<dbReference type="InterPro" id="IPR001680">
    <property type="entry name" value="WD40_rpt"/>
</dbReference>
<evidence type="ECO:0000256" key="1">
    <source>
        <dbReference type="ARBA" id="ARBA00004138"/>
    </source>
</evidence>